<protein>
    <submittedName>
        <fullName evidence="3">Acyl-CoA thioesterase</fullName>
        <ecNumber evidence="3">3.1.2.-</ecNumber>
    </submittedName>
</protein>
<comment type="caution">
    <text evidence="3">The sequence shown here is derived from an EMBL/GenBank/DDBJ whole genome shotgun (WGS) entry which is preliminary data.</text>
</comment>
<dbReference type="EC" id="3.1.2.-" evidence="3"/>
<gene>
    <name evidence="3" type="ORF">PZE19_07220</name>
</gene>
<evidence type="ECO:0000313" key="4">
    <source>
        <dbReference type="Proteomes" id="UP001216907"/>
    </source>
</evidence>
<dbReference type="PIRSF" id="PIRSF003230">
    <property type="entry name" value="YbgC"/>
    <property type="match status" value="1"/>
</dbReference>
<name>A0ABT6F7J0_9BACT</name>
<keyword evidence="4" id="KW-1185">Reference proteome</keyword>
<keyword evidence="2 3" id="KW-0378">Hydrolase</keyword>
<dbReference type="InterPro" id="IPR050563">
    <property type="entry name" value="4-hydroxybenzoyl-CoA_TE"/>
</dbReference>
<dbReference type="PANTHER" id="PTHR31793">
    <property type="entry name" value="4-HYDROXYBENZOYL-COA THIOESTERASE FAMILY MEMBER"/>
    <property type="match status" value="1"/>
</dbReference>
<evidence type="ECO:0000256" key="1">
    <source>
        <dbReference type="ARBA" id="ARBA00005953"/>
    </source>
</evidence>
<accession>A0ABT6F7J0</accession>
<sequence length="150" mass="17132">MRRNRRRRRREPVLGAREMKETSLDVIVRPTEIDVNAHVNNAKFVEYLEWGREEWYDLNGLEYDRLKSLGAATVTVNVNVNYRAECRQGEVLSIVTRPERLGRTSFTFHQEIRKPDGTVAVDAAVTLVTIDPTTRKPRVVPAELAAALTS</sequence>
<dbReference type="EMBL" id="JARRAG010000001">
    <property type="protein sequence ID" value="MDG3003552.1"/>
    <property type="molecule type" value="Genomic_DNA"/>
</dbReference>
<dbReference type="Pfam" id="PF13279">
    <property type="entry name" value="4HBT_2"/>
    <property type="match status" value="1"/>
</dbReference>
<dbReference type="Gene3D" id="3.10.129.10">
    <property type="entry name" value="Hotdog Thioesterase"/>
    <property type="match status" value="1"/>
</dbReference>
<dbReference type="CDD" id="cd00586">
    <property type="entry name" value="4HBT"/>
    <property type="match status" value="1"/>
</dbReference>
<comment type="similarity">
    <text evidence="1">Belongs to the 4-hydroxybenzoyl-CoA thioesterase family.</text>
</comment>
<dbReference type="GO" id="GO:0016787">
    <property type="term" value="F:hydrolase activity"/>
    <property type="evidence" value="ECO:0007669"/>
    <property type="project" value="UniProtKB-KW"/>
</dbReference>
<evidence type="ECO:0000313" key="3">
    <source>
        <dbReference type="EMBL" id="MDG3003552.1"/>
    </source>
</evidence>
<organism evidence="3 4">
    <name type="scientific">Paludisphaera mucosa</name>
    <dbReference type="NCBI Taxonomy" id="3030827"/>
    <lineage>
        <taxon>Bacteria</taxon>
        <taxon>Pseudomonadati</taxon>
        <taxon>Planctomycetota</taxon>
        <taxon>Planctomycetia</taxon>
        <taxon>Isosphaerales</taxon>
        <taxon>Isosphaeraceae</taxon>
        <taxon>Paludisphaera</taxon>
    </lineage>
</organism>
<dbReference type="PANTHER" id="PTHR31793:SF27">
    <property type="entry name" value="NOVEL THIOESTERASE SUPERFAMILY DOMAIN AND SAPOSIN A-TYPE DOMAIN CONTAINING PROTEIN (0610012H03RIK)"/>
    <property type="match status" value="1"/>
</dbReference>
<evidence type="ECO:0000256" key="2">
    <source>
        <dbReference type="ARBA" id="ARBA00022801"/>
    </source>
</evidence>
<reference evidence="3 4" key="1">
    <citation type="submission" date="2023-03" db="EMBL/GenBank/DDBJ databases">
        <title>Paludisphaera mucosa sp. nov. a novel planctomycete from northern fen.</title>
        <authorList>
            <person name="Ivanova A."/>
        </authorList>
    </citation>
    <scope>NUCLEOTIDE SEQUENCE [LARGE SCALE GENOMIC DNA]</scope>
    <source>
        <strain evidence="3 4">Pla2</strain>
    </source>
</reference>
<dbReference type="Proteomes" id="UP001216907">
    <property type="component" value="Unassembled WGS sequence"/>
</dbReference>
<dbReference type="SUPFAM" id="SSF54637">
    <property type="entry name" value="Thioesterase/thiol ester dehydrase-isomerase"/>
    <property type="match status" value="1"/>
</dbReference>
<dbReference type="InterPro" id="IPR029069">
    <property type="entry name" value="HotDog_dom_sf"/>
</dbReference>
<proteinExistence type="inferred from homology"/>
<dbReference type="InterPro" id="IPR006684">
    <property type="entry name" value="YbgC/YbaW"/>
</dbReference>